<proteinExistence type="predicted"/>
<gene>
    <name evidence="2" type="ORF">JRO89_XS10G0172000</name>
</gene>
<sequence length="151" mass="17403">MQFNKVAFWIQLHNVPLLFMNKEIGKFLGEQLGDFKEIDLGISGDCLEKYLRVRTAIDITQPLRRILRANLLGNDKNIVFIVELLVTRLENVRRLILQLVQKVAEPLTNMEPKPWLRATRPVKIRNSTGPRKEKGSKRTGGSKLVTELEQQ</sequence>
<feature type="region of interest" description="Disordered" evidence="1">
    <location>
        <begin position="118"/>
        <end position="151"/>
    </location>
</feature>
<dbReference type="Proteomes" id="UP000827721">
    <property type="component" value="Unassembled WGS sequence"/>
</dbReference>
<evidence type="ECO:0000313" key="2">
    <source>
        <dbReference type="EMBL" id="KAH7561088.1"/>
    </source>
</evidence>
<protein>
    <recommendedName>
        <fullName evidence="4">DUF4283 domain-containing protein</fullName>
    </recommendedName>
</protein>
<dbReference type="EMBL" id="JAFEMO010000010">
    <property type="protein sequence ID" value="KAH7561088.1"/>
    <property type="molecule type" value="Genomic_DNA"/>
</dbReference>
<evidence type="ECO:0000256" key="1">
    <source>
        <dbReference type="SAM" id="MobiDB-lite"/>
    </source>
</evidence>
<name>A0ABQ8HJ44_9ROSI</name>
<reference evidence="2 3" key="1">
    <citation type="submission" date="2021-02" db="EMBL/GenBank/DDBJ databases">
        <title>Plant Genome Project.</title>
        <authorList>
            <person name="Zhang R.-G."/>
        </authorList>
    </citation>
    <scope>NUCLEOTIDE SEQUENCE [LARGE SCALE GENOMIC DNA]</scope>
    <source>
        <tissue evidence="2">Leaves</tissue>
    </source>
</reference>
<comment type="caution">
    <text evidence="2">The sequence shown here is derived from an EMBL/GenBank/DDBJ whole genome shotgun (WGS) entry which is preliminary data.</text>
</comment>
<keyword evidence="3" id="KW-1185">Reference proteome</keyword>
<evidence type="ECO:0008006" key="4">
    <source>
        <dbReference type="Google" id="ProtNLM"/>
    </source>
</evidence>
<organism evidence="2 3">
    <name type="scientific">Xanthoceras sorbifolium</name>
    <dbReference type="NCBI Taxonomy" id="99658"/>
    <lineage>
        <taxon>Eukaryota</taxon>
        <taxon>Viridiplantae</taxon>
        <taxon>Streptophyta</taxon>
        <taxon>Embryophyta</taxon>
        <taxon>Tracheophyta</taxon>
        <taxon>Spermatophyta</taxon>
        <taxon>Magnoliopsida</taxon>
        <taxon>eudicotyledons</taxon>
        <taxon>Gunneridae</taxon>
        <taxon>Pentapetalae</taxon>
        <taxon>rosids</taxon>
        <taxon>malvids</taxon>
        <taxon>Sapindales</taxon>
        <taxon>Sapindaceae</taxon>
        <taxon>Xanthoceroideae</taxon>
        <taxon>Xanthoceras</taxon>
    </lineage>
</organism>
<accession>A0ABQ8HJ44</accession>
<evidence type="ECO:0000313" key="3">
    <source>
        <dbReference type="Proteomes" id="UP000827721"/>
    </source>
</evidence>